<proteinExistence type="predicted"/>
<dbReference type="GO" id="GO:0005524">
    <property type="term" value="F:ATP binding"/>
    <property type="evidence" value="ECO:0007669"/>
    <property type="project" value="UniProtKB-KW"/>
</dbReference>
<dbReference type="CDD" id="cd03257">
    <property type="entry name" value="ABC_NikE_OppD_transporters"/>
    <property type="match status" value="1"/>
</dbReference>
<feature type="region of interest" description="Disordered" evidence="4">
    <location>
        <begin position="305"/>
        <end position="326"/>
    </location>
</feature>
<evidence type="ECO:0000313" key="6">
    <source>
        <dbReference type="EMBL" id="AYD90377.1"/>
    </source>
</evidence>
<keyword evidence="1" id="KW-0813">Transport</keyword>
<evidence type="ECO:0000256" key="4">
    <source>
        <dbReference type="SAM" id="MobiDB-lite"/>
    </source>
</evidence>
<reference evidence="6 7" key="1">
    <citation type="submission" date="2018-09" db="EMBL/GenBank/DDBJ databases">
        <authorList>
            <person name="Li J."/>
        </authorList>
    </citation>
    <scope>NUCLEOTIDE SEQUENCE [LARGE SCALE GENOMIC DNA]</scope>
    <source>
        <strain evidence="6 7">2129</strain>
    </source>
</reference>
<organism evidence="6 7">
    <name type="scientific">Actinomyces lilanjuaniae</name>
    <dbReference type="NCBI Taxonomy" id="2321394"/>
    <lineage>
        <taxon>Bacteria</taxon>
        <taxon>Bacillati</taxon>
        <taxon>Actinomycetota</taxon>
        <taxon>Actinomycetes</taxon>
        <taxon>Actinomycetales</taxon>
        <taxon>Actinomycetaceae</taxon>
        <taxon>Actinomyces</taxon>
    </lineage>
</organism>
<gene>
    <name evidence="6" type="ORF">D5R93_10870</name>
</gene>
<protein>
    <submittedName>
        <fullName evidence="6">ABC transporter ATP-binding protein</fullName>
    </submittedName>
</protein>
<name>A0ABM6Z593_9ACTO</name>
<feature type="domain" description="ABC transporter" evidence="5">
    <location>
        <begin position="17"/>
        <end position="303"/>
    </location>
</feature>
<feature type="region of interest" description="Disordered" evidence="4">
    <location>
        <begin position="218"/>
        <end position="239"/>
    </location>
</feature>
<dbReference type="Gene3D" id="3.40.50.300">
    <property type="entry name" value="P-loop containing nucleotide triphosphate hydrolases"/>
    <property type="match status" value="1"/>
</dbReference>
<feature type="compositionally biased region" description="Polar residues" evidence="4">
    <location>
        <begin position="314"/>
        <end position="326"/>
    </location>
</feature>
<dbReference type="EMBL" id="CP032514">
    <property type="protein sequence ID" value="AYD90377.1"/>
    <property type="molecule type" value="Genomic_DNA"/>
</dbReference>
<dbReference type="InterPro" id="IPR003593">
    <property type="entry name" value="AAA+_ATPase"/>
</dbReference>
<dbReference type="PROSITE" id="PS50893">
    <property type="entry name" value="ABC_TRANSPORTER_2"/>
    <property type="match status" value="1"/>
</dbReference>
<keyword evidence="3 6" id="KW-0067">ATP-binding</keyword>
<keyword evidence="7" id="KW-1185">Reference proteome</keyword>
<dbReference type="InterPro" id="IPR050319">
    <property type="entry name" value="ABC_transp_ATP-bind"/>
</dbReference>
<dbReference type="PROSITE" id="PS00211">
    <property type="entry name" value="ABC_TRANSPORTER_1"/>
    <property type="match status" value="1"/>
</dbReference>
<dbReference type="Pfam" id="PF00005">
    <property type="entry name" value="ABC_tran"/>
    <property type="match status" value="1"/>
</dbReference>
<dbReference type="Proteomes" id="UP000273001">
    <property type="component" value="Chromosome"/>
</dbReference>
<dbReference type="InterPro" id="IPR003439">
    <property type="entry name" value="ABC_transporter-like_ATP-bd"/>
</dbReference>
<dbReference type="SMART" id="SM00382">
    <property type="entry name" value="AAA"/>
    <property type="match status" value="1"/>
</dbReference>
<keyword evidence="2" id="KW-0547">Nucleotide-binding</keyword>
<evidence type="ECO:0000256" key="2">
    <source>
        <dbReference type="ARBA" id="ARBA00022741"/>
    </source>
</evidence>
<accession>A0ABM6Z593</accession>
<evidence type="ECO:0000256" key="3">
    <source>
        <dbReference type="ARBA" id="ARBA00022840"/>
    </source>
</evidence>
<sequence>MGARGPSCGRCPSVEGLRVSNIARSYPDGSGGLRPVLDGVSLDLPAGHSAALLGRSGCGKTTLLRALLLLDVPGPKDSGEILLDGTPVLRRSARRLRSYRRVVQYVPQDAASSLDPRLRVVSQVTRPMRTLGVPGSREEHTAAAEDLLTRLELPRQVWHSRPHELSGGQAQRVAIARALAPAPRHLLLDEPVSGLDPALRRQVLELLSGIGADLADKETTAQPQHVPAEQQDRPAPALDCARPAPALDCARPAPALLVVSHDLAAVARICSRGIVMDGGVLVEDAPMGDLLTAPSHPAARALRDAVPSLPSPQGVYQPQQPARRQT</sequence>
<evidence type="ECO:0000259" key="5">
    <source>
        <dbReference type="PROSITE" id="PS50893"/>
    </source>
</evidence>
<evidence type="ECO:0000313" key="7">
    <source>
        <dbReference type="Proteomes" id="UP000273001"/>
    </source>
</evidence>
<dbReference type="PANTHER" id="PTHR43776">
    <property type="entry name" value="TRANSPORT ATP-BINDING PROTEIN"/>
    <property type="match status" value="1"/>
</dbReference>
<evidence type="ECO:0000256" key="1">
    <source>
        <dbReference type="ARBA" id="ARBA00022448"/>
    </source>
</evidence>
<dbReference type="InterPro" id="IPR017871">
    <property type="entry name" value="ABC_transporter-like_CS"/>
</dbReference>
<dbReference type="InterPro" id="IPR027417">
    <property type="entry name" value="P-loop_NTPase"/>
</dbReference>
<dbReference type="SUPFAM" id="SSF52540">
    <property type="entry name" value="P-loop containing nucleoside triphosphate hydrolases"/>
    <property type="match status" value="2"/>
</dbReference>